<sequence length="1036" mass="109185">MRTLLLLSLALVACRPPAIETPRPPHIDSFAVSKTSTVAGETLTLSWRVSNATDLELREATLGTLEVPATQFEGSIEVKPTVNSVFVLTVRSRGGTDARALPVTVGAAPGPTSFVALPPVIGGGDVTTLVWTAPSARRVSLRAGSTELDTGGQLTAGAVTVRPLQDTTYALDVDGEVHEVRVTVQPAILEFTASARAIEVDGFITLSWRTAGATEVRLTGGIPVTSFVPDSGFSERLSTPGVVRYELVAEKGNERMTRTLEVLVGIDLAVTRLAMPGVAARGGTYGLRWDTIAADTIEVRVDGVNVFTTSTPSRVSSGSTSIPTPGDDFEVEFIAIDSRGPRVSRRTRVDVVGIPTSVTLSASPTTVNAGDAVTLSWSSPDSRHVRIVDGDGQPVSSVSGIAAENGSTTVHPPHDGTTYRIAADNLLGSTPVTASATVVVTGTPLDVVQSPRTAVSGGRLDVVANEPQAVLVGFPHHQVLEAARSEFVDISSTGQALDIVNSPGVAAVTPGFDTWLWGEKQPAQLVVSRAGWMAFGAPQVNVVNDVALPSSLAPRRLIAPFFDDLRMTSSSSIWWQVVGDAPNERLIVQWSRMQIGTDASTELTFQAHVHQNGSVSFHYDTMRLPTLYTGFVIGLQDAFAQRAVTSDFVPVDDTALYFFSPLSSSAPLTAARRTTWGGFVQKNGVSALISRASKVVGLPEDLAVTEVMSRPRVTDGQYIELLNRTAAPLELSGWSLGGSFTFPSGFTLPVDTPVVVGASMNAAENDDAGVALAWSNFSLDGGAFFFGVNDAGVHIATSSDAGVARVIEPGITTCDAQTTYGNATPLQLGNPGVNAGCGFGYRAHAIPANFVDVSDGGTALVVNATVDALTVPIALGSSPLPRVFGAQLGVVSMSVDGFLVPGSTTAINGENKTSAMNLAEPRGVIAPFWDDLQVAPGGGLFWKFIAAPEAHWIFQWHHVRHLNTQPADDLNFEVKLFANGVIEYHYAEMRSGTFAGYGEGREATVWLERGDAGVALVESINAPLVRSRTALRFTPQ</sequence>
<dbReference type="SUPFAM" id="SSF74853">
    <property type="entry name" value="Lamin A/C globular tail domain"/>
    <property type="match status" value="1"/>
</dbReference>
<dbReference type="EMBL" id="QFQP01000017">
    <property type="protein sequence ID" value="PZR10436.1"/>
    <property type="molecule type" value="Genomic_DNA"/>
</dbReference>
<gene>
    <name evidence="1" type="ORF">DI536_19505</name>
</gene>
<dbReference type="AlphaFoldDB" id="A0A2W5TDG2"/>
<protein>
    <submittedName>
        <fullName evidence="1">Uncharacterized protein</fullName>
    </submittedName>
</protein>
<evidence type="ECO:0000313" key="1">
    <source>
        <dbReference type="EMBL" id="PZR10436.1"/>
    </source>
</evidence>
<accession>A0A2W5TDG2</accession>
<evidence type="ECO:0000313" key="2">
    <source>
        <dbReference type="Proteomes" id="UP000249061"/>
    </source>
</evidence>
<organism evidence="1 2">
    <name type="scientific">Archangium gephyra</name>
    <dbReference type="NCBI Taxonomy" id="48"/>
    <lineage>
        <taxon>Bacteria</taxon>
        <taxon>Pseudomonadati</taxon>
        <taxon>Myxococcota</taxon>
        <taxon>Myxococcia</taxon>
        <taxon>Myxococcales</taxon>
        <taxon>Cystobacterineae</taxon>
        <taxon>Archangiaceae</taxon>
        <taxon>Archangium</taxon>
    </lineage>
</organism>
<dbReference type="InterPro" id="IPR036415">
    <property type="entry name" value="Lamin_tail_dom_sf"/>
</dbReference>
<comment type="caution">
    <text evidence="1">The sequence shown here is derived from an EMBL/GenBank/DDBJ whole genome shotgun (WGS) entry which is preliminary data.</text>
</comment>
<dbReference type="Proteomes" id="UP000249061">
    <property type="component" value="Unassembled WGS sequence"/>
</dbReference>
<name>A0A2W5TDG2_9BACT</name>
<proteinExistence type="predicted"/>
<reference evidence="1 2" key="1">
    <citation type="submission" date="2017-08" db="EMBL/GenBank/DDBJ databases">
        <title>Infants hospitalized years apart are colonized by the same room-sourced microbial strains.</title>
        <authorList>
            <person name="Brooks B."/>
            <person name="Olm M.R."/>
            <person name="Firek B.A."/>
            <person name="Baker R."/>
            <person name="Thomas B.C."/>
            <person name="Morowitz M.J."/>
            <person name="Banfield J.F."/>
        </authorList>
    </citation>
    <scope>NUCLEOTIDE SEQUENCE [LARGE SCALE GENOMIC DNA]</scope>
    <source>
        <strain evidence="1">S2_003_000_R2_14</strain>
    </source>
</reference>